<evidence type="ECO:0000256" key="1">
    <source>
        <dbReference type="SAM" id="SignalP"/>
    </source>
</evidence>
<evidence type="ECO:0000313" key="2">
    <source>
        <dbReference type="EMBL" id="MBM7839432.1"/>
    </source>
</evidence>
<evidence type="ECO:0000313" key="3">
    <source>
        <dbReference type="Proteomes" id="UP001179280"/>
    </source>
</evidence>
<sequence>MRNVFRVGFMILALLLTVTTHAGAEEKWEKYPDNSHKSFMSADDFYEKVVDKNDYKEFPDAKLNVREKTTFKNITDTYKKFNIPVGSGGEGAHPDRQVYVFATISKDGESMITAHYDAEKEMLSGSTSSNN</sequence>
<accession>A0ABS2SV93</accession>
<evidence type="ECO:0008006" key="4">
    <source>
        <dbReference type="Google" id="ProtNLM"/>
    </source>
</evidence>
<keyword evidence="1" id="KW-0732">Signal</keyword>
<organism evidence="2 3">
    <name type="scientific">Shouchella xiaoxiensis</name>
    <dbReference type="NCBI Taxonomy" id="766895"/>
    <lineage>
        <taxon>Bacteria</taxon>
        <taxon>Bacillati</taxon>
        <taxon>Bacillota</taxon>
        <taxon>Bacilli</taxon>
        <taxon>Bacillales</taxon>
        <taxon>Bacillaceae</taxon>
        <taxon>Shouchella</taxon>
    </lineage>
</organism>
<gene>
    <name evidence="2" type="ORF">JOC54_002712</name>
</gene>
<dbReference type="RefSeq" id="WP_204466679.1">
    <property type="nucleotide sequence ID" value="NZ_JAFBCV010000008.1"/>
</dbReference>
<feature type="signal peptide" evidence="1">
    <location>
        <begin position="1"/>
        <end position="24"/>
    </location>
</feature>
<name>A0ABS2SV93_9BACI</name>
<reference evidence="2" key="1">
    <citation type="submission" date="2021-01" db="EMBL/GenBank/DDBJ databases">
        <title>Genomic Encyclopedia of Type Strains, Phase IV (KMG-IV): sequencing the most valuable type-strain genomes for metagenomic binning, comparative biology and taxonomic classification.</title>
        <authorList>
            <person name="Goeker M."/>
        </authorList>
    </citation>
    <scope>NUCLEOTIDE SEQUENCE</scope>
    <source>
        <strain evidence="2">DSM 21943</strain>
    </source>
</reference>
<protein>
    <recommendedName>
        <fullName evidence="4">DUF3887 domain-containing protein</fullName>
    </recommendedName>
</protein>
<dbReference type="EMBL" id="JAFBCV010000008">
    <property type="protein sequence ID" value="MBM7839432.1"/>
    <property type="molecule type" value="Genomic_DNA"/>
</dbReference>
<proteinExistence type="predicted"/>
<dbReference type="Proteomes" id="UP001179280">
    <property type="component" value="Unassembled WGS sequence"/>
</dbReference>
<feature type="chain" id="PRO_5046463900" description="DUF3887 domain-containing protein" evidence="1">
    <location>
        <begin position="25"/>
        <end position="131"/>
    </location>
</feature>
<keyword evidence="3" id="KW-1185">Reference proteome</keyword>
<comment type="caution">
    <text evidence="2">The sequence shown here is derived from an EMBL/GenBank/DDBJ whole genome shotgun (WGS) entry which is preliminary data.</text>
</comment>